<name>A0A8T0QBW2_PANVG</name>
<feature type="region of interest" description="Disordered" evidence="1">
    <location>
        <begin position="76"/>
        <end position="97"/>
    </location>
</feature>
<evidence type="ECO:0000259" key="2">
    <source>
        <dbReference type="Pfam" id="PF22924"/>
    </source>
</evidence>
<proteinExistence type="predicted"/>
<dbReference type="Pfam" id="PF22924">
    <property type="entry name" value="ACOX_C_alpha1"/>
    <property type="match status" value="1"/>
</dbReference>
<dbReference type="PANTHER" id="PTHR10909">
    <property type="entry name" value="ELECTRON TRANSPORT OXIDOREDUCTASE"/>
    <property type="match status" value="1"/>
</dbReference>
<dbReference type="InterPro" id="IPR036250">
    <property type="entry name" value="AcylCo_DH-like_C"/>
</dbReference>
<dbReference type="Gene3D" id="1.20.140.10">
    <property type="entry name" value="Butyryl-CoA Dehydrogenase, subunit A, domain 3"/>
    <property type="match status" value="1"/>
</dbReference>
<dbReference type="GO" id="GO:0071949">
    <property type="term" value="F:FAD binding"/>
    <property type="evidence" value="ECO:0007669"/>
    <property type="project" value="InterPro"/>
</dbReference>
<dbReference type="GO" id="GO:0005777">
    <property type="term" value="C:peroxisome"/>
    <property type="evidence" value="ECO:0007669"/>
    <property type="project" value="InterPro"/>
</dbReference>
<protein>
    <recommendedName>
        <fullName evidence="2">Acyl-CoA oxidase C-alpha1 domain-containing protein</fullName>
    </recommendedName>
</protein>
<dbReference type="Proteomes" id="UP000823388">
    <property type="component" value="Chromosome 7K"/>
</dbReference>
<dbReference type="AlphaFoldDB" id="A0A8T0QBW2"/>
<dbReference type="InterPro" id="IPR055060">
    <property type="entry name" value="ACOX_C_alpha1"/>
</dbReference>
<keyword evidence="4" id="KW-1185">Reference proteome</keyword>
<accession>A0A8T0QBW2</accession>
<feature type="region of interest" description="Disordered" evidence="1">
    <location>
        <begin position="191"/>
        <end position="275"/>
    </location>
</feature>
<evidence type="ECO:0000313" key="3">
    <source>
        <dbReference type="EMBL" id="KAG2570299.1"/>
    </source>
</evidence>
<organism evidence="3 4">
    <name type="scientific">Panicum virgatum</name>
    <name type="common">Blackwell switchgrass</name>
    <dbReference type="NCBI Taxonomy" id="38727"/>
    <lineage>
        <taxon>Eukaryota</taxon>
        <taxon>Viridiplantae</taxon>
        <taxon>Streptophyta</taxon>
        <taxon>Embryophyta</taxon>
        <taxon>Tracheophyta</taxon>
        <taxon>Spermatophyta</taxon>
        <taxon>Magnoliopsida</taxon>
        <taxon>Liliopsida</taxon>
        <taxon>Poales</taxon>
        <taxon>Poaceae</taxon>
        <taxon>PACMAD clade</taxon>
        <taxon>Panicoideae</taxon>
        <taxon>Panicodae</taxon>
        <taxon>Paniceae</taxon>
        <taxon>Panicinae</taxon>
        <taxon>Panicum</taxon>
        <taxon>Panicum sect. Hiantes</taxon>
    </lineage>
</organism>
<evidence type="ECO:0000313" key="4">
    <source>
        <dbReference type="Proteomes" id="UP000823388"/>
    </source>
</evidence>
<dbReference type="GO" id="GO:0005504">
    <property type="term" value="F:fatty acid binding"/>
    <property type="evidence" value="ECO:0007669"/>
    <property type="project" value="TreeGrafter"/>
</dbReference>
<evidence type="ECO:0000256" key="1">
    <source>
        <dbReference type="SAM" id="MobiDB-lite"/>
    </source>
</evidence>
<gene>
    <name evidence="3" type="ORF">PVAP13_7KG105600</name>
</gene>
<dbReference type="SUPFAM" id="SSF47203">
    <property type="entry name" value="Acyl-CoA dehydrogenase C-terminal domain-like"/>
    <property type="match status" value="1"/>
</dbReference>
<sequence length="275" mass="29776">MGCAPSAWRLSCAPCRDAVDLHSDGWCSERLSSFTQTRLGSASLYGSAFFSSAPVRWMASSEPPLPRIRAALPDASGAAASSPGHPPHRVRLAAPPPRPVARPRVTVALPLRHCWSARGRARALLPPHPSALRTKQSRLFPLLASAYAFRFVGDWVKWLYANATRKLEAKDYSTLQEAHACTSGLKVVTTSGANKSSEEHKADAEPSGDNASLEKQMEADEVSAKTSENIVTPDKPMEEGEASVDRASTEPLEDNAALEEPKEEKRRFTSCLGTE</sequence>
<comment type="caution">
    <text evidence="3">The sequence shown here is derived from an EMBL/GenBank/DDBJ whole genome shotgun (WGS) entry which is preliminary data.</text>
</comment>
<feature type="domain" description="Acyl-CoA oxidase C-alpha1" evidence="2">
    <location>
        <begin position="134"/>
        <end position="200"/>
    </location>
</feature>
<reference evidence="3" key="1">
    <citation type="submission" date="2020-05" db="EMBL/GenBank/DDBJ databases">
        <title>WGS assembly of Panicum virgatum.</title>
        <authorList>
            <person name="Lovell J.T."/>
            <person name="Jenkins J."/>
            <person name="Shu S."/>
            <person name="Juenger T.E."/>
            <person name="Schmutz J."/>
        </authorList>
    </citation>
    <scope>NUCLEOTIDE SEQUENCE</scope>
    <source>
        <strain evidence="3">AP13</strain>
    </source>
</reference>
<dbReference type="InterPro" id="IPR012258">
    <property type="entry name" value="Acyl-CoA_oxidase"/>
</dbReference>
<dbReference type="PANTHER" id="PTHR10909:SF250">
    <property type="entry name" value="PEROXISOMAL ACYL-COENZYME A OXIDASE 1"/>
    <property type="match status" value="1"/>
</dbReference>
<dbReference type="GO" id="GO:0033540">
    <property type="term" value="P:fatty acid beta-oxidation using acyl-CoA oxidase"/>
    <property type="evidence" value="ECO:0007669"/>
    <property type="project" value="TreeGrafter"/>
</dbReference>
<dbReference type="GO" id="GO:0001676">
    <property type="term" value="P:long-chain fatty acid metabolic process"/>
    <property type="evidence" value="ECO:0007669"/>
    <property type="project" value="TreeGrafter"/>
</dbReference>
<dbReference type="EMBL" id="CM029049">
    <property type="protein sequence ID" value="KAG2570299.1"/>
    <property type="molecule type" value="Genomic_DNA"/>
</dbReference>
<dbReference type="GO" id="GO:0055088">
    <property type="term" value="P:lipid homeostasis"/>
    <property type="evidence" value="ECO:0007669"/>
    <property type="project" value="TreeGrafter"/>
</dbReference>
<dbReference type="GO" id="GO:0003997">
    <property type="term" value="F:acyl-CoA oxidase activity"/>
    <property type="evidence" value="ECO:0007669"/>
    <property type="project" value="InterPro"/>
</dbReference>
<feature type="compositionally biased region" description="Basic and acidic residues" evidence="1">
    <location>
        <begin position="235"/>
        <end position="248"/>
    </location>
</feature>